<evidence type="ECO:0000313" key="3">
    <source>
        <dbReference type="Proteomes" id="UP000054018"/>
    </source>
</evidence>
<reference evidence="3" key="2">
    <citation type="submission" date="2015-01" db="EMBL/GenBank/DDBJ databases">
        <title>Evolutionary Origins and Diversification of the Mycorrhizal Mutualists.</title>
        <authorList>
            <consortium name="DOE Joint Genome Institute"/>
            <consortium name="Mycorrhizal Genomics Consortium"/>
            <person name="Kohler A."/>
            <person name="Kuo A."/>
            <person name="Nagy L.G."/>
            <person name="Floudas D."/>
            <person name="Copeland A."/>
            <person name="Barry K.W."/>
            <person name="Cichocki N."/>
            <person name="Veneault-Fourrey C."/>
            <person name="LaButti K."/>
            <person name="Lindquist E.A."/>
            <person name="Lipzen A."/>
            <person name="Lundell T."/>
            <person name="Morin E."/>
            <person name="Murat C."/>
            <person name="Riley R."/>
            <person name="Ohm R."/>
            <person name="Sun H."/>
            <person name="Tunlid A."/>
            <person name="Henrissat B."/>
            <person name="Grigoriev I.V."/>
            <person name="Hibbett D.S."/>
            <person name="Martin F."/>
        </authorList>
    </citation>
    <scope>NUCLEOTIDE SEQUENCE [LARGE SCALE GENOMIC DNA]</scope>
    <source>
        <strain evidence="3">441</strain>
    </source>
</reference>
<name>A0A0C9ZLB5_9AGAM</name>
<reference evidence="2 3" key="1">
    <citation type="submission" date="2014-04" db="EMBL/GenBank/DDBJ databases">
        <authorList>
            <consortium name="DOE Joint Genome Institute"/>
            <person name="Kuo A."/>
            <person name="Kohler A."/>
            <person name="Costa M.D."/>
            <person name="Nagy L.G."/>
            <person name="Floudas D."/>
            <person name="Copeland A."/>
            <person name="Barry K.W."/>
            <person name="Cichocki N."/>
            <person name="Veneault-Fourrey C."/>
            <person name="LaButti K."/>
            <person name="Lindquist E.A."/>
            <person name="Lipzen A."/>
            <person name="Lundell T."/>
            <person name="Morin E."/>
            <person name="Murat C."/>
            <person name="Sun H."/>
            <person name="Tunlid A."/>
            <person name="Henrissat B."/>
            <person name="Grigoriev I.V."/>
            <person name="Hibbett D.S."/>
            <person name="Martin F."/>
            <person name="Nordberg H.P."/>
            <person name="Cantor M.N."/>
            <person name="Hua S.X."/>
        </authorList>
    </citation>
    <scope>NUCLEOTIDE SEQUENCE [LARGE SCALE GENOMIC DNA]</scope>
    <source>
        <strain evidence="2 3">441</strain>
    </source>
</reference>
<dbReference type="Proteomes" id="UP000054018">
    <property type="component" value="Unassembled WGS sequence"/>
</dbReference>
<dbReference type="AlphaFoldDB" id="A0A0C9ZLB5"/>
<dbReference type="EMBL" id="KN833729">
    <property type="protein sequence ID" value="KIK23172.1"/>
    <property type="molecule type" value="Genomic_DNA"/>
</dbReference>
<gene>
    <name evidence="2" type="ORF">PISMIDRAFT_679583</name>
</gene>
<feature type="compositionally biased region" description="Basic and acidic residues" evidence="1">
    <location>
        <begin position="1"/>
        <end position="26"/>
    </location>
</feature>
<keyword evidence="3" id="KW-1185">Reference proteome</keyword>
<accession>A0A0C9ZLB5</accession>
<feature type="region of interest" description="Disordered" evidence="1">
    <location>
        <begin position="1"/>
        <end position="39"/>
    </location>
</feature>
<dbReference type="OrthoDB" id="10658901at2759"/>
<evidence type="ECO:0000313" key="2">
    <source>
        <dbReference type="EMBL" id="KIK23172.1"/>
    </source>
</evidence>
<organism evidence="2 3">
    <name type="scientific">Pisolithus microcarpus 441</name>
    <dbReference type="NCBI Taxonomy" id="765257"/>
    <lineage>
        <taxon>Eukaryota</taxon>
        <taxon>Fungi</taxon>
        <taxon>Dikarya</taxon>
        <taxon>Basidiomycota</taxon>
        <taxon>Agaricomycotina</taxon>
        <taxon>Agaricomycetes</taxon>
        <taxon>Agaricomycetidae</taxon>
        <taxon>Boletales</taxon>
        <taxon>Sclerodermatineae</taxon>
        <taxon>Pisolithaceae</taxon>
        <taxon>Pisolithus</taxon>
    </lineage>
</organism>
<sequence>MNRWAKSHETSEGSRGMRRELGERGNMENGAPSPEISQFSSYKTFLQGTGHISRCAKANATKNTSCERSRRVELESKFARGMGE</sequence>
<proteinExistence type="predicted"/>
<protein>
    <submittedName>
        <fullName evidence="2">Uncharacterized protein</fullName>
    </submittedName>
</protein>
<evidence type="ECO:0000256" key="1">
    <source>
        <dbReference type="SAM" id="MobiDB-lite"/>
    </source>
</evidence>
<dbReference type="HOGENOM" id="CLU_2528323_0_0_1"/>